<reference evidence="2 3" key="1">
    <citation type="journal article" date="2015" name="Genome Biol. Evol.">
        <title>Found and Lost: The Fates of Horizontally Acquired Genes in Arthropod-Symbiotic Spiroplasma.</title>
        <authorList>
            <person name="Lo W.S."/>
            <person name="Gasparich G.E."/>
            <person name="Kuo C.H."/>
        </authorList>
    </citation>
    <scope>NUCLEOTIDE SEQUENCE [LARGE SCALE GENOMIC DNA]</scope>
    <source>
        <strain evidence="3">TDA-040725-5</strain>
    </source>
</reference>
<dbReference type="RefSeq" id="WP_047791578.1">
    <property type="nucleotide sequence ID" value="NZ_CP011856.1"/>
</dbReference>
<evidence type="ECO:0000313" key="2">
    <source>
        <dbReference type="EMBL" id="AKM54368.1"/>
    </source>
</evidence>
<dbReference type="InterPro" id="IPR052920">
    <property type="entry name" value="DNA-binding_regulatory"/>
</dbReference>
<dbReference type="InterPro" id="IPR000073">
    <property type="entry name" value="AB_hydrolase_1"/>
</dbReference>
<feature type="domain" description="AB hydrolase-1" evidence="1">
    <location>
        <begin position="144"/>
        <end position="274"/>
    </location>
</feature>
<dbReference type="InterPro" id="IPR029058">
    <property type="entry name" value="AB_hydrolase_fold"/>
</dbReference>
<dbReference type="Gene3D" id="3.40.50.1820">
    <property type="entry name" value="alpha/beta hydrolase"/>
    <property type="match status" value="1"/>
</dbReference>
<gene>
    <name evidence="2" type="ORF">SERIO_v1c08060</name>
</gene>
<sequence length="371" mass="44212">MKFSKKKPEVKKLKFHDDLETVDLENSTDLITPQVYKTVPDSELAQYMENNKIYIKLFYTMHDKRILFRHNFWRKLPNSNIQDYAKKYINALTERLKINGMHLTESEFNSPWEIHEYDVEGYQGINLKTVSIKSWVKNENNNKWVIVVHGLNSHKFRSIFFGLIYLRLGYNILVYDQRNHGESDKSITTMGYNEKYDLSAIVNFLKTQFKGNVDEINFHGWSMGTFVIVEYLKEDYERERKLIKWIVLDSTVANLNDLYRYYILKLRFNYFEHFYAIRRYAIDTRGYDPEELNPGEGLEPLKRLPFLYILNKHDHATPYLMGEEAYQNKIASEKPQLSVKVDFDGDHVRGIYNDPDKYLSSIAEFIKKYSK</sequence>
<evidence type="ECO:0000259" key="1">
    <source>
        <dbReference type="Pfam" id="PF00561"/>
    </source>
</evidence>
<keyword evidence="3" id="KW-1185">Reference proteome</keyword>
<reference evidence="3" key="2">
    <citation type="submission" date="2015-06" db="EMBL/GenBank/DDBJ databases">
        <title>Complete genome sequence of Spiroplasma eriocheiris TDA-040725-5 (DSM 21848).</title>
        <authorList>
            <person name="Lo W.-S."/>
            <person name="Kuo C.-H."/>
        </authorList>
    </citation>
    <scope>NUCLEOTIDE SEQUENCE [LARGE SCALE GENOMIC DNA]</scope>
    <source>
        <strain evidence="3">TDA-040725-5</strain>
    </source>
</reference>
<dbReference type="Pfam" id="PF00561">
    <property type="entry name" value="Abhydrolase_1"/>
    <property type="match status" value="1"/>
</dbReference>
<dbReference type="SUPFAM" id="SSF53474">
    <property type="entry name" value="alpha/beta-Hydrolases"/>
    <property type="match status" value="1"/>
</dbReference>
<dbReference type="PANTHER" id="PTHR43358">
    <property type="entry name" value="ALPHA/BETA-HYDROLASE"/>
    <property type="match status" value="1"/>
</dbReference>
<dbReference type="AlphaFoldDB" id="A0A0H3XHU9"/>
<dbReference type="Proteomes" id="UP000035661">
    <property type="component" value="Chromosome"/>
</dbReference>
<dbReference type="PANTHER" id="PTHR43358:SF4">
    <property type="entry name" value="ALPHA_BETA HYDROLASE FOLD-1 DOMAIN-CONTAINING PROTEIN"/>
    <property type="match status" value="1"/>
</dbReference>
<proteinExistence type="predicted"/>
<organism evidence="2 3">
    <name type="scientific">Spiroplasma eriocheiris</name>
    <dbReference type="NCBI Taxonomy" id="315358"/>
    <lineage>
        <taxon>Bacteria</taxon>
        <taxon>Bacillati</taxon>
        <taxon>Mycoplasmatota</taxon>
        <taxon>Mollicutes</taxon>
        <taxon>Entomoplasmatales</taxon>
        <taxon>Spiroplasmataceae</taxon>
        <taxon>Spiroplasma</taxon>
    </lineage>
</organism>
<accession>A0A0H3XHU9</accession>
<dbReference type="KEGG" id="seri:SERIO_v1c08060"/>
<dbReference type="PATRIC" id="fig|743698.3.peg.812"/>
<name>A0A0H3XHU9_9MOLU</name>
<evidence type="ECO:0000313" key="3">
    <source>
        <dbReference type="Proteomes" id="UP000035661"/>
    </source>
</evidence>
<dbReference type="EMBL" id="CP011856">
    <property type="protein sequence ID" value="AKM54368.1"/>
    <property type="molecule type" value="Genomic_DNA"/>
</dbReference>
<protein>
    <recommendedName>
        <fullName evidence="1">AB hydrolase-1 domain-containing protein</fullName>
    </recommendedName>
</protein>
<dbReference type="STRING" id="315358.SERIO_v1c08060"/>